<protein>
    <recommendedName>
        <fullName evidence="5">Small ligand-binding sensory domain FIST</fullName>
    </recommendedName>
</protein>
<dbReference type="RefSeq" id="WP_133554707.1">
    <property type="nucleotide sequence ID" value="NZ_SNYF01000006.1"/>
</dbReference>
<evidence type="ECO:0000313" key="4">
    <source>
        <dbReference type="Proteomes" id="UP000294535"/>
    </source>
</evidence>
<dbReference type="EMBL" id="SNYF01000006">
    <property type="protein sequence ID" value="TDQ17045.1"/>
    <property type="molecule type" value="Genomic_DNA"/>
</dbReference>
<comment type="caution">
    <text evidence="3">The sequence shown here is derived from an EMBL/GenBank/DDBJ whole genome shotgun (WGS) entry which is preliminary data.</text>
</comment>
<name>A0A4R6T756_9BACT</name>
<keyword evidence="4" id="KW-1185">Reference proteome</keyword>
<dbReference type="PANTHER" id="PTHR40252">
    <property type="entry name" value="BLR0328 PROTEIN"/>
    <property type="match status" value="1"/>
</dbReference>
<dbReference type="OrthoDB" id="9770435at2"/>
<sequence>MKTKVGIGHSNQTDSYLAGKEAASKAKANGQIDRADFALIFCGGKHNPKQFLQGVNEILPDCEKAGGTSFGIITDSFIGYDGFEVGVTIFSSDKIKFEVVKQGGLNLNEAKAGEELGKKIQAIAGDDLKGLMVFYDSSKQQSPPMLNFATPLFASMEPYLPAGLPCVGGGFLADMMLSECYQIVNNEVMTQHVIAIMISGDCVMESTILHGCHPCSDYLTITKSEGPVIFEIDGSPAIAKVQELLGGADQVDVKDFAMNVTFGVNRGDKFGEFKESDFANRLALAVDEEHQALIMFEPDLTAGTEVQLMRRNLEPDYVQGEIQNLKRKMEGSSPVFSFYINCGGRARPFSGVDFEDAEQVQHAVAGIPLSGFYSGVEVARVGGVLQPLDWTGVLCFLAEK</sequence>
<accession>A0A4R6T756</accession>
<dbReference type="SMART" id="SM01204">
    <property type="entry name" value="FIST_C"/>
    <property type="match status" value="1"/>
</dbReference>
<dbReference type="Proteomes" id="UP000294535">
    <property type="component" value="Unassembled WGS sequence"/>
</dbReference>
<evidence type="ECO:0000259" key="2">
    <source>
        <dbReference type="SMART" id="SM01204"/>
    </source>
</evidence>
<dbReference type="InterPro" id="IPR013702">
    <property type="entry name" value="FIST_domain_N"/>
</dbReference>
<reference evidence="3 4" key="1">
    <citation type="submission" date="2019-03" db="EMBL/GenBank/DDBJ databases">
        <title>Genomic Encyclopedia of Type Strains, Phase III (KMG-III): the genomes of soil and plant-associated and newly described type strains.</title>
        <authorList>
            <person name="Whitman W."/>
        </authorList>
    </citation>
    <scope>NUCLEOTIDE SEQUENCE [LARGE SCALE GENOMIC DNA]</scope>
    <source>
        <strain evidence="3 4">CECT 8446</strain>
    </source>
</reference>
<dbReference type="Pfam" id="PF08495">
    <property type="entry name" value="FIST"/>
    <property type="match status" value="1"/>
</dbReference>
<evidence type="ECO:0000313" key="3">
    <source>
        <dbReference type="EMBL" id="TDQ17045.1"/>
    </source>
</evidence>
<dbReference type="AlphaFoldDB" id="A0A4R6T756"/>
<gene>
    <name evidence="3" type="ORF">DFQ04_1693</name>
</gene>
<dbReference type="SMART" id="SM00897">
    <property type="entry name" value="FIST"/>
    <property type="match status" value="1"/>
</dbReference>
<evidence type="ECO:0008006" key="5">
    <source>
        <dbReference type="Google" id="ProtNLM"/>
    </source>
</evidence>
<proteinExistence type="predicted"/>
<feature type="domain" description="FIST" evidence="1">
    <location>
        <begin position="34"/>
        <end position="236"/>
    </location>
</feature>
<feature type="domain" description="FIST C-domain" evidence="2">
    <location>
        <begin position="237"/>
        <end position="381"/>
    </location>
</feature>
<evidence type="ECO:0000259" key="1">
    <source>
        <dbReference type="SMART" id="SM00897"/>
    </source>
</evidence>
<dbReference type="PANTHER" id="PTHR40252:SF2">
    <property type="entry name" value="BLR0328 PROTEIN"/>
    <property type="match status" value="1"/>
</dbReference>
<organism evidence="3 4">
    <name type="scientific">Algoriphagus boseongensis</name>
    <dbReference type="NCBI Taxonomy" id="1442587"/>
    <lineage>
        <taxon>Bacteria</taxon>
        <taxon>Pseudomonadati</taxon>
        <taxon>Bacteroidota</taxon>
        <taxon>Cytophagia</taxon>
        <taxon>Cytophagales</taxon>
        <taxon>Cyclobacteriaceae</taxon>
        <taxon>Algoriphagus</taxon>
    </lineage>
</organism>
<dbReference type="Pfam" id="PF10442">
    <property type="entry name" value="FIST_C"/>
    <property type="match status" value="1"/>
</dbReference>
<dbReference type="InterPro" id="IPR019494">
    <property type="entry name" value="FIST_C"/>
</dbReference>